<evidence type="ECO:0000256" key="7">
    <source>
        <dbReference type="PROSITE-ProRule" id="PRU00043"/>
    </source>
</evidence>
<dbReference type="SUPFAM" id="SSF49313">
    <property type="entry name" value="Cadherin-like"/>
    <property type="match status" value="9"/>
</dbReference>
<dbReference type="Gene3D" id="2.60.40.60">
    <property type="entry name" value="Cadherins"/>
    <property type="match status" value="9"/>
</dbReference>
<keyword evidence="3" id="KW-0677">Repeat</keyword>
<sequence>MILLLLGFFFGFVSAAPPDLSASLPDSINVLESAAPSVVTSLLDITVTDPEGDTYSCNVAGASSAFNIQNTAANTESLYLINNPGFEHDTTSSYTLTVTCIDTNSESASGTITANILQNTPPTITGLTGTVTIGERETTVQKIADFTVTDSDAFSCNIYSTTPASAPFNYQATPSRAIWLNANPGLDASVTSTYTITVRCLDSYGFSSGTVTVNVVPNSAPVITGLPTTVPVKESVAGGSNIYSLTVSDPEGDSFTCSDGISPSTSDIYLDSATNQVMLAAGHSLEYDVQSSYVMTIICNDGSKSTSGTVTIEVQPNNPPSISNLPATSTVTEGEAGGRNLITLTVTDAETDPVTCSITTTGPFSISGLVISVNAAPSLNFASTPSYSIPVTCRDDYGSTTETFTVNVVANTAPVISGLPTSVSVQESDAGGSSIYTLTVSDSNSFSCVIQSTSPAVAPFTIVFTTQYDINLNNGHGLDYDTTSSYSITIACNDGSLTSTGQLNVAVIQNAPPAITSLPDLVSITTSESAKRKLHDLAVTETDPYTCSMTGGGPFSLEKEVSGYKIYLDAGASSSLNYPTISSYSLNVTCADAYGSSSAVLNVAVSPNAAPSFSNLPAAVSVVESDAGGSSIFTVTVTDAEGDSFSCSITSVTPAVTAFQISPNAGNYDINLVSGHALEYDTATSHSVVVECTDGTASTGTLTVNVSPNSPPAITSLPAVVTVTIGETAARTLHSLVVADAETDPFVCTMTSNPTGGPFSLSHSTAYTVDLNSNPTFGGATSYTLSIKCEDSYGSSSKDLTVKVDPNTDPVINAITGTNTVIETETAARCFLTVDVTDVENHVISCSVVTNPSGPFEMQQDASVPEYKICLMANAIATLDATVATSHIITVTCTDTAGGSTSSDVTVFVTANNPPAITGLPDTVEISENLQVETKIWDLAVTDPDGDVFTCELITSPTGPFDLRKDAGTGVYSAYVLSTPNLNYTVAPSYDLTFNCTDYPKGRSTTNVLTVDVVENRPPQFDNTPYTATPNAMSTVQNDVIFTVTASDLDLDSVLYSMTVSPSLTSTFAINTVTGEISATSDLKYQLTKTFIANVTATDGKKSVWELVTIDLQNLNTAPIISNMVLNGITSVYIPETTASGSTLFTATVYDPDGGQTQTISVDVSPSGMTGTFSENNYVISLANGKTFDYETLRYYRLALYVSDTFTQTGPYYLAVNILDEPEDCVFPKTNYRADTYEGGKGSVSIDIGLEGGVTDEDHPDPRTFSLVTTAHSNLFNISSTTGVIYYAVDYDIDVSHPQNLSLIVKCTDKYGLTATATVSLYIADINDNAPQCNNAAYAFAISQYSEPGNEVGTVTATDLDQNLNARFDFSGSSATGSGYFSVAKTGQVFLTRSVNYDYGITHRFRVLVKDHGAPQLTGTCWVDITYREVTTTTPTTTTVDNTDWWDKPENVAMVAILSALALLLLALLLYFCLRACGKPTCPHFPKKTKPEKFKLWDANDLNKKRDPYSTAAQKEMDAMPEPMVL</sequence>
<evidence type="ECO:0000256" key="6">
    <source>
        <dbReference type="ARBA" id="ARBA00023136"/>
    </source>
</evidence>
<feature type="transmembrane region" description="Helical" evidence="8">
    <location>
        <begin position="1452"/>
        <end position="1474"/>
    </location>
</feature>
<feature type="signal peptide" evidence="9">
    <location>
        <begin position="1"/>
        <end position="15"/>
    </location>
</feature>
<evidence type="ECO:0000256" key="4">
    <source>
        <dbReference type="ARBA" id="ARBA00022837"/>
    </source>
</evidence>
<protein>
    <recommendedName>
        <fullName evidence="10">Cadherin domain-containing protein</fullName>
    </recommendedName>
</protein>
<dbReference type="PROSITE" id="PS00232">
    <property type="entry name" value="CADHERIN_1"/>
    <property type="match status" value="1"/>
</dbReference>
<comment type="caution">
    <text evidence="11">The sequence shown here is derived from an EMBL/GenBank/DDBJ whole genome shotgun (WGS) entry which is preliminary data.</text>
</comment>
<keyword evidence="12" id="KW-1185">Reference proteome</keyword>
<gene>
    <name evidence="11" type="ORF">FSP39_000443</name>
</gene>
<accession>A0AA88XT32</accession>
<feature type="domain" description="Cadherin" evidence="10">
    <location>
        <begin position="1334"/>
        <end position="1437"/>
    </location>
</feature>
<proteinExistence type="predicted"/>
<name>A0AA88XT32_PINIB</name>
<feature type="domain" description="Cadherin" evidence="10">
    <location>
        <begin position="1228"/>
        <end position="1333"/>
    </location>
</feature>
<dbReference type="InterPro" id="IPR020894">
    <property type="entry name" value="Cadherin_CS"/>
</dbReference>
<keyword evidence="9" id="KW-0732">Signal</keyword>
<dbReference type="GO" id="GO:0007156">
    <property type="term" value="P:homophilic cell adhesion via plasma membrane adhesion molecules"/>
    <property type="evidence" value="ECO:0007669"/>
    <property type="project" value="InterPro"/>
</dbReference>
<dbReference type="PROSITE" id="PS50268">
    <property type="entry name" value="CADHERIN_2"/>
    <property type="match status" value="7"/>
</dbReference>
<evidence type="ECO:0000256" key="3">
    <source>
        <dbReference type="ARBA" id="ARBA00022737"/>
    </source>
</evidence>
<reference evidence="11" key="1">
    <citation type="submission" date="2019-08" db="EMBL/GenBank/DDBJ databases">
        <title>The improved chromosome-level genome for the pearl oyster Pinctada fucata martensii using PacBio sequencing and Hi-C.</title>
        <authorList>
            <person name="Zheng Z."/>
        </authorList>
    </citation>
    <scope>NUCLEOTIDE SEQUENCE</scope>
    <source>
        <strain evidence="11">ZZ-2019</strain>
        <tissue evidence="11">Adductor muscle</tissue>
    </source>
</reference>
<dbReference type="EMBL" id="VSWD01000011">
    <property type="protein sequence ID" value="KAK3087021.1"/>
    <property type="molecule type" value="Genomic_DNA"/>
</dbReference>
<evidence type="ECO:0000256" key="5">
    <source>
        <dbReference type="ARBA" id="ARBA00022989"/>
    </source>
</evidence>
<evidence type="ECO:0000256" key="8">
    <source>
        <dbReference type="SAM" id="Phobius"/>
    </source>
</evidence>
<keyword evidence="5 8" id="KW-1133">Transmembrane helix</keyword>
<keyword evidence="4 7" id="KW-0106">Calcium</keyword>
<dbReference type="GO" id="GO:0005886">
    <property type="term" value="C:plasma membrane"/>
    <property type="evidence" value="ECO:0007669"/>
    <property type="project" value="UniProtKB-SubCell"/>
</dbReference>
<organism evidence="11 12">
    <name type="scientific">Pinctada imbricata</name>
    <name type="common">Atlantic pearl-oyster</name>
    <name type="synonym">Pinctada martensii</name>
    <dbReference type="NCBI Taxonomy" id="66713"/>
    <lineage>
        <taxon>Eukaryota</taxon>
        <taxon>Metazoa</taxon>
        <taxon>Spiralia</taxon>
        <taxon>Lophotrochozoa</taxon>
        <taxon>Mollusca</taxon>
        <taxon>Bivalvia</taxon>
        <taxon>Autobranchia</taxon>
        <taxon>Pteriomorphia</taxon>
        <taxon>Pterioida</taxon>
        <taxon>Pterioidea</taxon>
        <taxon>Pteriidae</taxon>
        <taxon>Pinctada</taxon>
    </lineage>
</organism>
<feature type="domain" description="Cadherin" evidence="10">
    <location>
        <begin position="614"/>
        <end position="720"/>
    </location>
</feature>
<evidence type="ECO:0000313" key="12">
    <source>
        <dbReference type="Proteomes" id="UP001186944"/>
    </source>
</evidence>
<feature type="domain" description="Cadherin" evidence="10">
    <location>
        <begin position="918"/>
        <end position="1021"/>
    </location>
</feature>
<dbReference type="SMART" id="SM00112">
    <property type="entry name" value="CA"/>
    <property type="match status" value="9"/>
</dbReference>
<feature type="chain" id="PRO_5041736813" description="Cadherin domain-containing protein" evidence="9">
    <location>
        <begin position="16"/>
        <end position="1526"/>
    </location>
</feature>
<feature type="domain" description="Cadherin" evidence="10">
    <location>
        <begin position="417"/>
        <end position="521"/>
    </location>
</feature>
<dbReference type="InterPro" id="IPR002126">
    <property type="entry name" value="Cadherin-like_dom"/>
</dbReference>
<dbReference type="PRINTS" id="PR00205">
    <property type="entry name" value="CADHERIN"/>
</dbReference>
<feature type="domain" description="Cadherin" evidence="10">
    <location>
        <begin position="1126"/>
        <end position="1230"/>
    </location>
</feature>
<comment type="subcellular location">
    <subcellularLocation>
        <location evidence="1">Membrane</location>
    </subcellularLocation>
</comment>
<dbReference type="InterPro" id="IPR015919">
    <property type="entry name" value="Cadherin-like_sf"/>
</dbReference>
<evidence type="ECO:0000313" key="11">
    <source>
        <dbReference type="EMBL" id="KAK3087021.1"/>
    </source>
</evidence>
<evidence type="ECO:0000256" key="2">
    <source>
        <dbReference type="ARBA" id="ARBA00022692"/>
    </source>
</evidence>
<feature type="domain" description="Cadherin" evidence="10">
    <location>
        <begin position="1041"/>
        <end position="1121"/>
    </location>
</feature>
<keyword evidence="6 8" id="KW-0472">Membrane</keyword>
<dbReference type="CDD" id="cd11304">
    <property type="entry name" value="Cadherin_repeat"/>
    <property type="match status" value="7"/>
</dbReference>
<dbReference type="Pfam" id="PF00028">
    <property type="entry name" value="Cadherin"/>
    <property type="match status" value="1"/>
</dbReference>
<dbReference type="PANTHER" id="PTHR24026:SF126">
    <property type="entry name" value="PROTOCADHERIN FAT 4"/>
    <property type="match status" value="1"/>
</dbReference>
<dbReference type="PANTHER" id="PTHR24026">
    <property type="entry name" value="FAT ATYPICAL CADHERIN-RELATED"/>
    <property type="match status" value="1"/>
</dbReference>
<evidence type="ECO:0000256" key="9">
    <source>
        <dbReference type="SAM" id="SignalP"/>
    </source>
</evidence>
<keyword evidence="2 8" id="KW-0812">Transmembrane</keyword>
<dbReference type="GO" id="GO:0005509">
    <property type="term" value="F:calcium ion binding"/>
    <property type="evidence" value="ECO:0007669"/>
    <property type="project" value="UniProtKB-UniRule"/>
</dbReference>
<evidence type="ECO:0000256" key="1">
    <source>
        <dbReference type="ARBA" id="ARBA00004370"/>
    </source>
</evidence>
<dbReference type="Proteomes" id="UP001186944">
    <property type="component" value="Unassembled WGS sequence"/>
</dbReference>
<evidence type="ECO:0000259" key="10">
    <source>
        <dbReference type="PROSITE" id="PS50268"/>
    </source>
</evidence>